<keyword evidence="2" id="KW-0808">Transferase</keyword>
<dbReference type="InterPro" id="IPR028098">
    <property type="entry name" value="Glyco_trans_4-like_N"/>
</dbReference>
<evidence type="ECO:0000256" key="1">
    <source>
        <dbReference type="ARBA" id="ARBA00022676"/>
    </source>
</evidence>
<keyword evidence="5" id="KW-1185">Reference proteome</keyword>
<protein>
    <submittedName>
        <fullName evidence="4">Glycosyltransferase</fullName>
    </submittedName>
</protein>
<dbReference type="Pfam" id="PF13692">
    <property type="entry name" value="Glyco_trans_1_4"/>
    <property type="match status" value="1"/>
</dbReference>
<dbReference type="Proteomes" id="UP000642107">
    <property type="component" value="Unassembled WGS sequence"/>
</dbReference>
<gene>
    <name evidence="4" type="ORF">IGS67_02280</name>
</gene>
<dbReference type="SUPFAM" id="SSF53756">
    <property type="entry name" value="UDP-Glycosyltransferase/glycogen phosphorylase"/>
    <property type="match status" value="1"/>
</dbReference>
<evidence type="ECO:0000313" key="4">
    <source>
        <dbReference type="EMBL" id="MBD9698322.1"/>
    </source>
</evidence>
<organism evidence="4 5">
    <name type="scientific">Flavimobilis rhizosphaerae</name>
    <dbReference type="NCBI Taxonomy" id="2775421"/>
    <lineage>
        <taxon>Bacteria</taxon>
        <taxon>Bacillati</taxon>
        <taxon>Actinomycetota</taxon>
        <taxon>Actinomycetes</taxon>
        <taxon>Micrococcales</taxon>
        <taxon>Jonesiaceae</taxon>
        <taxon>Flavimobilis</taxon>
    </lineage>
</organism>
<dbReference type="Pfam" id="PF13439">
    <property type="entry name" value="Glyco_transf_4"/>
    <property type="match status" value="1"/>
</dbReference>
<reference evidence="4 5" key="1">
    <citation type="submission" date="2020-09" db="EMBL/GenBank/DDBJ databases">
        <title>Flavimobilis rhizosphaerae sp. nov., isolated from rhizosphere soil of Spartina alterniflora.</title>
        <authorList>
            <person name="Hanqin C."/>
        </authorList>
    </citation>
    <scope>NUCLEOTIDE SEQUENCE [LARGE SCALE GENOMIC DNA]</scope>
    <source>
        <strain evidence="4 5">GY 10621</strain>
    </source>
</reference>
<evidence type="ECO:0000259" key="3">
    <source>
        <dbReference type="Pfam" id="PF13439"/>
    </source>
</evidence>
<dbReference type="PANTHER" id="PTHR12526">
    <property type="entry name" value="GLYCOSYLTRANSFERASE"/>
    <property type="match status" value="1"/>
</dbReference>
<sequence>MFAPEPAAASFRLEALARALGSPDPAAPDERHAVTVLTTWARRSERERARDADEDLRGARVRVERAPVLRDRTGYVRGYLPYLSFDVPLLVRLLAVPRPDVVVAEPPPTTGAMVRVACAVRRLPYVYYAADVWSDATAGDGSVPGLVTRLLAAVEGWAMRGARGVVAVSPDVAERVEALVAGGATRRRARRPEVLVVRNGVDTDVFRPGLPRPQGAPGRYLVYAGTTSAWQGADVFVRALAHVRETVPDAELVILGQGSDFETLRALADELVPGAVHLHPVVPAPQAAAWIGNAAAALVSVRPGVGYDLALPTKTFAAAACGTPVVFAGPGPAVPLVREHELGQAVAYDVEEVAAAMIAALGAPAGAERAAGLAAWAREHASVAHVGATVAAHVRRWRDRRAAGAAPEDGRS</sequence>
<dbReference type="EMBL" id="JACZDF010000001">
    <property type="protein sequence ID" value="MBD9698322.1"/>
    <property type="molecule type" value="Genomic_DNA"/>
</dbReference>
<dbReference type="Gene3D" id="3.40.50.2000">
    <property type="entry name" value="Glycogen Phosphorylase B"/>
    <property type="match status" value="2"/>
</dbReference>
<keyword evidence="1" id="KW-0328">Glycosyltransferase</keyword>
<evidence type="ECO:0000256" key="2">
    <source>
        <dbReference type="ARBA" id="ARBA00022679"/>
    </source>
</evidence>
<comment type="caution">
    <text evidence="4">The sequence shown here is derived from an EMBL/GenBank/DDBJ whole genome shotgun (WGS) entry which is preliminary data.</text>
</comment>
<dbReference type="PANTHER" id="PTHR12526:SF510">
    <property type="entry name" value="D-INOSITOL 3-PHOSPHATE GLYCOSYLTRANSFERASE"/>
    <property type="match status" value="1"/>
</dbReference>
<feature type="domain" description="Glycosyltransferase subfamily 4-like N-terminal" evidence="3">
    <location>
        <begin position="29"/>
        <end position="204"/>
    </location>
</feature>
<proteinExistence type="predicted"/>
<accession>A0ABR9DPQ7</accession>
<evidence type="ECO:0000313" key="5">
    <source>
        <dbReference type="Proteomes" id="UP000642107"/>
    </source>
</evidence>
<name>A0ABR9DPQ7_9MICO</name>